<comment type="function">
    <text evidence="4">Inhibits GDP/GTP exchange reaction of RhoB. Interacts specifically with the GDP- and GTP-bound forms of post-translationally processed Rhob and Rhog proteins, both of which show a growth-regulated expression in mammalian cells. Stimulates the release of the GDP-bound but not the GTP-bound RhoB protein. Also inhibits the GDP/GTP exchange of RhoB but shows less ability to inhibit the dissociation of prebound GTP.</text>
</comment>
<evidence type="ECO:0000256" key="1">
    <source>
        <dbReference type="ARBA" id="ARBA00004496"/>
    </source>
</evidence>
<sequence length="1033" mass="120064">MSVETPNYELTRICVMLQSEVKKRRIQGLKEIFKLLELKQSENEILQLFDIINKSLLRILNDSVEECRDRTLEIIKLFIINLKPNDKYIMYLLPILSKRLGSSEQIETSEEVRLKCVILLKIIILKYENLLASYIDDLTKILIQTVADNYPLVKRESCDCISEFAKNLSRYFYTQSQNFVKPILNNFTHQHYRIRVASVKTIGDLILYGNTNKSIEEVTTFLAGRLFDQNGLVRIAVIEVSGCWLLKLRDRYSWWHKILPLLLTGLHDELEEIRQKSATFWDAVGQLYIEENQNDEKLKNKLDFLTKNPHHYPNVIRPNLGCRMIAQQCFSKLINGISLELEDWIADIRVRTAQLLCVFILNIEEDVIQHIGKLLPPMYRACNDEDNRVVENIERAAEYLGYFVSPKIYCNLIIPTLEEIPSVGHLKVFSAILKSSERCMLLPLLENIGKFLQQPYICQNKKGTYQKQIISCCSSLISVCKEDCKIISKELFIIIFTILSMTQENLIKLEAQKLLNILANINSFDNVKEFYYENIDQLFSIFSDYKSWSIHDSESQIFCACLIYMKQILAYNINIILPILKETMTNDADPELRLKHFILLSEYFNQGSLSEIMDLKFSNQFLKDCILPGLIWSAGKTAEAIRTAAVSCLCIFLDKYEKDSIMKQNIDCDEQNICLILDEIIPILISLADDNSKKSRFYSLQAMYLIMCIRKQFDHLTEEYVHKIYPVLLKRLDDGCDDVRLISLEALTEVWNAIPKNYDLHFNKGHIDTLYTTIIIYLDDPENEFRNIVLDSLKELAKVHPELLYQKLQKCKMNFRNQMGIDILIEHCQLNMSELNTDHVDSVEEELEVESNYKPPPEKTIEQILETDKEDESLRKYKETLLGEAKSGGIVVDPNDPRKVIVKKLALCVADRPDMELDLTGDLSQLKKQTFVIKEGVSYRIRIDFIVQREIVHGLKYVQKTYRFGVPVDKMMHMVGSYPPKTEIQSYTTPTEDAPAGKVARGSYSVSSLFTDDDKHEHLKWEWSFEIKKDWKE</sequence>
<dbReference type="GO" id="GO:0005094">
    <property type="term" value="F:Rho GDP-dissociation inhibitor activity"/>
    <property type="evidence" value="ECO:0007669"/>
    <property type="project" value="InterPro"/>
</dbReference>
<dbReference type="CTD" id="40179"/>
<accession>A0A7M7MP93</accession>
<evidence type="ECO:0000313" key="11">
    <source>
        <dbReference type="RefSeq" id="XP_026298832.1"/>
    </source>
</evidence>
<dbReference type="OrthoDB" id="413572at2759"/>
<protein>
    <recommendedName>
        <fullName evidence="5">Rho GDP-dissociation inhibitor 3</fullName>
    </recommendedName>
    <alternativeName>
        <fullName evidence="6">Rho-GDI gamma</fullName>
    </alternativeName>
</protein>
<gene>
    <name evidence="11" type="primary">LOC409741</name>
</gene>
<comment type="similarity">
    <text evidence="2">Belongs to the Rho GDI family.</text>
</comment>
<dbReference type="Gene3D" id="2.70.50.30">
    <property type="entry name" value="Coagulation Factor XIII, subunit A, domain 1"/>
    <property type="match status" value="1"/>
</dbReference>
<comment type="subcellular location">
    <subcellularLocation>
        <location evidence="1">Cytoplasm</location>
    </subcellularLocation>
</comment>
<dbReference type="Pfam" id="PF25757">
    <property type="entry name" value="TPR_DNAAF5"/>
    <property type="match status" value="1"/>
</dbReference>
<name>A0A7M7MP93_APIME</name>
<dbReference type="GO" id="GO:0045505">
    <property type="term" value="F:dynein intermediate chain binding"/>
    <property type="evidence" value="ECO:0007669"/>
    <property type="project" value="TreeGrafter"/>
</dbReference>
<dbReference type="GO" id="GO:0003341">
    <property type="term" value="P:cilium movement"/>
    <property type="evidence" value="ECO:0007669"/>
    <property type="project" value="TreeGrafter"/>
</dbReference>
<dbReference type="InterPro" id="IPR052623">
    <property type="entry name" value="DAAF5"/>
</dbReference>
<dbReference type="InterPro" id="IPR024792">
    <property type="entry name" value="RhoGDI_dom_sf"/>
</dbReference>
<dbReference type="SUPFAM" id="SSF81296">
    <property type="entry name" value="E set domains"/>
    <property type="match status" value="1"/>
</dbReference>
<dbReference type="Pfam" id="PF12755">
    <property type="entry name" value="Vac14_Fab1_bd"/>
    <property type="match status" value="1"/>
</dbReference>
<dbReference type="InterPro" id="IPR011989">
    <property type="entry name" value="ARM-like"/>
</dbReference>
<reference evidence="11" key="2">
    <citation type="submission" date="2025-04" db="UniProtKB">
        <authorList>
            <consortium name="RefSeq"/>
        </authorList>
    </citation>
    <scope>IDENTIFICATION</scope>
    <source>
        <strain evidence="11">DH4</strain>
        <tissue evidence="11">Whole body</tissue>
    </source>
</reference>
<evidence type="ECO:0000259" key="7">
    <source>
        <dbReference type="Pfam" id="PF24573"/>
    </source>
</evidence>
<dbReference type="PANTHER" id="PTHR16216">
    <property type="entry name" value="DYNEIN ASSEMBLY FACTOR 5, AXONEMAL"/>
    <property type="match status" value="1"/>
</dbReference>
<dbReference type="EnsemblMetazoa" id="XM_026443047">
    <property type="protein sequence ID" value="XP_026298832"/>
    <property type="gene ID" value="LOC409741"/>
</dbReference>
<evidence type="ECO:0000313" key="10">
    <source>
        <dbReference type="Proteomes" id="UP000005203"/>
    </source>
</evidence>
<accession>A0A8B8H4A3</accession>
<dbReference type="Pfam" id="PF24573">
    <property type="entry name" value="HEAT_DAAF5"/>
    <property type="match status" value="1"/>
</dbReference>
<evidence type="ECO:0000256" key="6">
    <source>
        <dbReference type="ARBA" id="ARBA00080671"/>
    </source>
</evidence>
<evidence type="ECO:0000256" key="2">
    <source>
        <dbReference type="ARBA" id="ARBA00009758"/>
    </source>
</evidence>
<dbReference type="InterPro" id="IPR016024">
    <property type="entry name" value="ARM-type_fold"/>
</dbReference>
<proteinExistence type="inferred from homology"/>
<dbReference type="PRINTS" id="PR00492">
    <property type="entry name" value="RHOGDI"/>
</dbReference>
<dbReference type="GeneID" id="409741"/>
<dbReference type="InterPro" id="IPR057978">
    <property type="entry name" value="TPR_DAAF5"/>
</dbReference>
<dbReference type="SUPFAM" id="SSF48371">
    <property type="entry name" value="ARM repeat"/>
    <property type="match status" value="2"/>
</dbReference>
<reference evidence="9" key="1">
    <citation type="submission" date="2021-01" db="UniProtKB">
        <authorList>
            <consortium name="EnsemblMetazoa"/>
        </authorList>
    </citation>
    <scope>IDENTIFICATION</scope>
    <source>
        <strain evidence="9">DH4</strain>
    </source>
</reference>
<dbReference type="InterPro" id="IPR014756">
    <property type="entry name" value="Ig_E-set"/>
</dbReference>
<dbReference type="AlphaFoldDB" id="A0A7M7MP93"/>
<dbReference type="GO" id="GO:0007266">
    <property type="term" value="P:Rho protein signal transduction"/>
    <property type="evidence" value="ECO:0007669"/>
    <property type="project" value="InterPro"/>
</dbReference>
<organism evidence="9">
    <name type="scientific">Apis mellifera</name>
    <name type="common">Honeybee</name>
    <dbReference type="NCBI Taxonomy" id="7460"/>
    <lineage>
        <taxon>Eukaryota</taxon>
        <taxon>Metazoa</taxon>
        <taxon>Ecdysozoa</taxon>
        <taxon>Arthropoda</taxon>
        <taxon>Hexapoda</taxon>
        <taxon>Insecta</taxon>
        <taxon>Pterygota</taxon>
        <taxon>Neoptera</taxon>
        <taxon>Endopterygota</taxon>
        <taxon>Hymenoptera</taxon>
        <taxon>Apocrita</taxon>
        <taxon>Aculeata</taxon>
        <taxon>Apoidea</taxon>
        <taxon>Anthophila</taxon>
        <taxon>Apidae</taxon>
        <taxon>Apis</taxon>
    </lineage>
</organism>
<evidence type="ECO:0000256" key="4">
    <source>
        <dbReference type="ARBA" id="ARBA00053735"/>
    </source>
</evidence>
<dbReference type="RefSeq" id="XP_026298832.1">
    <property type="nucleotide sequence ID" value="XM_026443047.1"/>
</dbReference>
<feature type="domain" description="Dynein axonemal assembly factor 5 HEAT-repeat" evidence="7">
    <location>
        <begin position="311"/>
        <end position="501"/>
    </location>
</feature>
<keyword evidence="10" id="KW-1185">Reference proteome</keyword>
<dbReference type="GO" id="GO:0005737">
    <property type="term" value="C:cytoplasm"/>
    <property type="evidence" value="ECO:0007669"/>
    <property type="project" value="UniProtKB-SubCell"/>
</dbReference>
<dbReference type="Gene3D" id="1.25.10.10">
    <property type="entry name" value="Leucine-rich Repeat Variant"/>
    <property type="match status" value="2"/>
</dbReference>
<dbReference type="PANTHER" id="PTHR16216:SF2">
    <property type="entry name" value="DYNEIN AXONEMAL ASSEMBLY FACTOR 5"/>
    <property type="match status" value="1"/>
</dbReference>
<evidence type="ECO:0000256" key="5">
    <source>
        <dbReference type="ARBA" id="ARBA00073845"/>
    </source>
</evidence>
<evidence type="ECO:0000313" key="9">
    <source>
        <dbReference type="EnsemblMetazoa" id="XP_026298832"/>
    </source>
</evidence>
<dbReference type="GO" id="GO:0036158">
    <property type="term" value="P:outer dynein arm assembly"/>
    <property type="evidence" value="ECO:0007669"/>
    <property type="project" value="TreeGrafter"/>
</dbReference>
<dbReference type="Pfam" id="PF02115">
    <property type="entry name" value="Rho_GDI"/>
    <property type="match status" value="1"/>
</dbReference>
<dbReference type="InterPro" id="IPR056497">
    <property type="entry name" value="HEAT_DAAF5"/>
</dbReference>
<evidence type="ECO:0000259" key="8">
    <source>
        <dbReference type="Pfam" id="PF25757"/>
    </source>
</evidence>
<dbReference type="InterPro" id="IPR000406">
    <property type="entry name" value="Rho_GDI"/>
</dbReference>
<dbReference type="FunFam" id="2.70.50.30:FF:000001">
    <property type="entry name" value="Rho GDP-dissociation inhibitor 1"/>
    <property type="match status" value="1"/>
</dbReference>
<keyword evidence="3" id="KW-0963">Cytoplasm</keyword>
<dbReference type="GO" id="GO:0036159">
    <property type="term" value="P:inner dynein arm assembly"/>
    <property type="evidence" value="ECO:0007669"/>
    <property type="project" value="TreeGrafter"/>
</dbReference>
<feature type="domain" description="Dynein axonemal assembly factor 5 TPR repeats" evidence="8">
    <location>
        <begin position="17"/>
        <end position="300"/>
    </location>
</feature>
<evidence type="ECO:0000256" key="3">
    <source>
        <dbReference type="ARBA" id="ARBA00022490"/>
    </source>
</evidence>
<dbReference type="Proteomes" id="UP000005203">
    <property type="component" value="Linkage group LG9"/>
</dbReference>